<keyword evidence="1" id="KW-0732">Signal</keyword>
<accession>A0A1B1MXK4</accession>
<evidence type="ECO:0000313" key="3">
    <source>
        <dbReference type="Proteomes" id="UP000092573"/>
    </source>
</evidence>
<organism evidence="2 3">
    <name type="scientific">Paenibacillus yonginensis</name>
    <dbReference type="NCBI Taxonomy" id="1462996"/>
    <lineage>
        <taxon>Bacteria</taxon>
        <taxon>Bacillati</taxon>
        <taxon>Bacillota</taxon>
        <taxon>Bacilli</taxon>
        <taxon>Bacillales</taxon>
        <taxon>Paenibacillaceae</taxon>
        <taxon>Paenibacillus</taxon>
    </lineage>
</organism>
<dbReference type="AlphaFoldDB" id="A0A1B1MXK4"/>
<reference evidence="2 3" key="1">
    <citation type="submission" date="2016-01" db="EMBL/GenBank/DDBJ databases">
        <title>Complete Genome Sequence of Paenibacillus yonginensis DCY84, a novel Plant Growth-Promoting Bacteria with Elicitation of Induced Systemic Resistance.</title>
        <authorList>
            <person name="Kim Y.J."/>
            <person name="Yang D.C."/>
            <person name="Sukweenadhi J."/>
        </authorList>
    </citation>
    <scope>NUCLEOTIDE SEQUENCE [LARGE SCALE GENOMIC DNA]</scope>
    <source>
        <strain evidence="2 3">DCY84</strain>
    </source>
</reference>
<dbReference type="RefSeq" id="WP_068694505.1">
    <property type="nucleotide sequence ID" value="NZ_CP014167.1"/>
</dbReference>
<feature type="signal peptide" evidence="1">
    <location>
        <begin position="1"/>
        <end position="34"/>
    </location>
</feature>
<sequence length="335" mass="35720">MKGFALAQKISLFLLGALLLAPAVVGKVAAPAAAAVLSSSLNEPGSGSKAAPAEVQLFARELIQTLGEQEGFGAWKQSVVAIDPLGPGTHGWLVSLMSSDRTPVGYLIIGAKPEGGLALIEYGNGSDPLYNPKRLSLSGQNNLVPMYGGPTLTQWRVFNKQGKTPAVYYEAAGGEPLPDTDADWLGRRNGFPVPESSGTVALERVGLKNKQVVHLPFPVPARQSTGLFRPDDNLLWMTGEPLKLSPSQFAAPGSTEVSPDVPNQPDKWVFFSSGASRTYAQSLPISGYQLWQTGTANETKARPIVYCISQSENLARYISLDALTKAGEFRAWTGH</sequence>
<dbReference type="Proteomes" id="UP000092573">
    <property type="component" value="Chromosome"/>
</dbReference>
<protein>
    <submittedName>
        <fullName evidence="2">Uncharacterized protein</fullName>
    </submittedName>
</protein>
<dbReference type="KEGG" id="pyg:AWM70_04340"/>
<name>A0A1B1MXK4_9BACL</name>
<dbReference type="OrthoDB" id="2475185at2"/>
<dbReference type="EMBL" id="CP014167">
    <property type="protein sequence ID" value="ANS73896.1"/>
    <property type="molecule type" value="Genomic_DNA"/>
</dbReference>
<keyword evidence="3" id="KW-1185">Reference proteome</keyword>
<dbReference type="STRING" id="1462996.AWM70_04340"/>
<proteinExistence type="predicted"/>
<evidence type="ECO:0000256" key="1">
    <source>
        <dbReference type="SAM" id="SignalP"/>
    </source>
</evidence>
<feature type="chain" id="PRO_5008527477" evidence="1">
    <location>
        <begin position="35"/>
        <end position="335"/>
    </location>
</feature>
<gene>
    <name evidence="2" type="ORF">AWM70_04340</name>
</gene>
<evidence type="ECO:0000313" key="2">
    <source>
        <dbReference type="EMBL" id="ANS73896.1"/>
    </source>
</evidence>